<keyword evidence="2" id="KW-1185">Reference proteome</keyword>
<proteinExistence type="predicted"/>
<dbReference type="InterPro" id="IPR029063">
    <property type="entry name" value="SAM-dependent_MTases_sf"/>
</dbReference>
<evidence type="ECO:0000313" key="1">
    <source>
        <dbReference type="EMBL" id="OCK72666.1"/>
    </source>
</evidence>
<dbReference type="Gene3D" id="3.40.50.150">
    <property type="entry name" value="Vaccinia Virus protein VP39"/>
    <property type="match status" value="1"/>
</dbReference>
<dbReference type="EMBL" id="KV747605">
    <property type="protein sequence ID" value="OCK72666.1"/>
    <property type="molecule type" value="Genomic_DNA"/>
</dbReference>
<dbReference type="PANTHER" id="PTHR43591">
    <property type="entry name" value="METHYLTRANSFERASE"/>
    <property type="match status" value="1"/>
</dbReference>
<name>A0A8E2DVR1_9PEZI</name>
<dbReference type="OrthoDB" id="2013972at2759"/>
<sequence>IPPNVKFEIDDAEQRWTFPEEFFDLIHMRTMTGCIRDWEKLFTQAFHHTKPGGYIESQEMDYMAVVQSDSKISGESLILWCELQGKAAYNAGLSLRTSGEKLKALMEKVGYVDVVVQEFKLAVGPWPANKSLRNAGLLQLRAMLEGIEELSLRLFTHYADWTIEELHVLLVKVGNELKSKDLHAYWPV</sequence>
<evidence type="ECO:0000313" key="2">
    <source>
        <dbReference type="Proteomes" id="UP000250266"/>
    </source>
</evidence>
<dbReference type="Proteomes" id="UP000250266">
    <property type="component" value="Unassembled WGS sequence"/>
</dbReference>
<dbReference type="GO" id="GO:0008168">
    <property type="term" value="F:methyltransferase activity"/>
    <property type="evidence" value="ECO:0007669"/>
    <property type="project" value="TreeGrafter"/>
</dbReference>
<dbReference type="Pfam" id="PF13489">
    <property type="entry name" value="Methyltransf_23"/>
    <property type="match status" value="1"/>
</dbReference>
<dbReference type="SUPFAM" id="SSF53335">
    <property type="entry name" value="S-adenosyl-L-methionine-dependent methyltransferases"/>
    <property type="match status" value="1"/>
</dbReference>
<organism evidence="1 2">
    <name type="scientific">Lepidopterella palustris CBS 459.81</name>
    <dbReference type="NCBI Taxonomy" id="1314670"/>
    <lineage>
        <taxon>Eukaryota</taxon>
        <taxon>Fungi</taxon>
        <taxon>Dikarya</taxon>
        <taxon>Ascomycota</taxon>
        <taxon>Pezizomycotina</taxon>
        <taxon>Dothideomycetes</taxon>
        <taxon>Pleosporomycetidae</taxon>
        <taxon>Mytilinidiales</taxon>
        <taxon>Argynnaceae</taxon>
        <taxon>Lepidopterella</taxon>
    </lineage>
</organism>
<reference evidence="1 2" key="1">
    <citation type="journal article" date="2016" name="Nat. Commun.">
        <title>Ectomycorrhizal ecology is imprinted in the genome of the dominant symbiotic fungus Cenococcum geophilum.</title>
        <authorList>
            <consortium name="DOE Joint Genome Institute"/>
            <person name="Peter M."/>
            <person name="Kohler A."/>
            <person name="Ohm R.A."/>
            <person name="Kuo A."/>
            <person name="Krutzmann J."/>
            <person name="Morin E."/>
            <person name="Arend M."/>
            <person name="Barry K.W."/>
            <person name="Binder M."/>
            <person name="Choi C."/>
            <person name="Clum A."/>
            <person name="Copeland A."/>
            <person name="Grisel N."/>
            <person name="Haridas S."/>
            <person name="Kipfer T."/>
            <person name="LaButti K."/>
            <person name="Lindquist E."/>
            <person name="Lipzen A."/>
            <person name="Maire R."/>
            <person name="Meier B."/>
            <person name="Mihaltcheva S."/>
            <person name="Molinier V."/>
            <person name="Murat C."/>
            <person name="Poggeler S."/>
            <person name="Quandt C.A."/>
            <person name="Sperisen C."/>
            <person name="Tritt A."/>
            <person name="Tisserant E."/>
            <person name="Crous P.W."/>
            <person name="Henrissat B."/>
            <person name="Nehls U."/>
            <person name="Egli S."/>
            <person name="Spatafora J.W."/>
            <person name="Grigoriev I.V."/>
            <person name="Martin F.M."/>
        </authorList>
    </citation>
    <scope>NUCLEOTIDE SEQUENCE [LARGE SCALE GENOMIC DNA]</scope>
    <source>
        <strain evidence="1 2">CBS 459.81</strain>
    </source>
</reference>
<protein>
    <submittedName>
        <fullName evidence="1">Uncharacterized protein</fullName>
    </submittedName>
</protein>
<gene>
    <name evidence="1" type="ORF">K432DRAFT_315905</name>
</gene>
<dbReference type="PANTHER" id="PTHR43591:SF10">
    <property type="entry name" value="ABC TRANSMEMBRANE TYPE-1 DOMAIN-CONTAINING PROTEIN-RELATED"/>
    <property type="match status" value="1"/>
</dbReference>
<accession>A0A8E2DVR1</accession>
<dbReference type="AlphaFoldDB" id="A0A8E2DVR1"/>
<feature type="non-terminal residue" evidence="1">
    <location>
        <position position="188"/>
    </location>
</feature>